<reference evidence="2" key="1">
    <citation type="submission" date="2016-04" db="EMBL/GenBank/DDBJ databases">
        <authorList>
            <person name="Chen L."/>
            <person name="Zhuang W."/>
            <person name="Wang G."/>
        </authorList>
    </citation>
    <scope>NUCLEOTIDE SEQUENCE [LARGE SCALE GENOMIC DNA]</scope>
    <source>
        <strain evidence="2">208</strain>
    </source>
</reference>
<accession>A0A1V9EYF9</accession>
<comment type="caution">
    <text evidence="1">The sequence shown here is derived from an EMBL/GenBank/DDBJ whole genome shotgun (WGS) entry which is preliminary data.</text>
</comment>
<dbReference type="Proteomes" id="UP000192276">
    <property type="component" value="Unassembled WGS sequence"/>
</dbReference>
<dbReference type="AlphaFoldDB" id="A0A1V9EYF9"/>
<sequence length="147" mass="16875">MEMVEFFNSPEARAQAEKSKKKALESIARLKPGEAPYFVVNGLPYLTAEGIEILKQRAMEWFDEFPLGEPMYARNDKYQFVIHTNQVAELLGCGIRKAQMILASNRAILGKEKNDFISVKEFSRLIKQDEEDIRRALRDIGPDHSIE</sequence>
<dbReference type="OrthoDB" id="680605at2"/>
<gene>
    <name evidence="1" type="ORF">A4R26_29655</name>
</gene>
<name>A0A1V9EYF9_9BACT</name>
<proteinExistence type="predicted"/>
<evidence type="ECO:0000313" key="2">
    <source>
        <dbReference type="Proteomes" id="UP000192276"/>
    </source>
</evidence>
<protein>
    <submittedName>
        <fullName evidence="1">Uncharacterized protein</fullName>
    </submittedName>
</protein>
<keyword evidence="2" id="KW-1185">Reference proteome</keyword>
<evidence type="ECO:0000313" key="1">
    <source>
        <dbReference type="EMBL" id="OQP51183.1"/>
    </source>
</evidence>
<organism evidence="1 2">
    <name type="scientific">Niastella populi</name>
    <dbReference type="NCBI Taxonomy" id="550983"/>
    <lineage>
        <taxon>Bacteria</taxon>
        <taxon>Pseudomonadati</taxon>
        <taxon>Bacteroidota</taxon>
        <taxon>Chitinophagia</taxon>
        <taxon>Chitinophagales</taxon>
        <taxon>Chitinophagaceae</taxon>
        <taxon>Niastella</taxon>
    </lineage>
</organism>
<dbReference type="EMBL" id="LWBP01000219">
    <property type="protein sequence ID" value="OQP51183.1"/>
    <property type="molecule type" value="Genomic_DNA"/>
</dbReference>
<dbReference type="RefSeq" id="WP_081169950.1">
    <property type="nucleotide sequence ID" value="NZ_LWBP01000219.1"/>
</dbReference>